<gene>
    <name evidence="2" type="ORF">ACD_4C00234G0002</name>
</gene>
<feature type="coiled-coil region" evidence="1">
    <location>
        <begin position="93"/>
        <end position="160"/>
    </location>
</feature>
<name>K2G8Z0_9BACT</name>
<dbReference type="SUPFAM" id="SSF58113">
    <property type="entry name" value="Apolipoprotein A-I"/>
    <property type="match status" value="1"/>
</dbReference>
<organism evidence="2">
    <name type="scientific">uncultured bacterium</name>
    <name type="common">gcode 4</name>
    <dbReference type="NCBI Taxonomy" id="1234023"/>
    <lineage>
        <taxon>Bacteria</taxon>
        <taxon>environmental samples</taxon>
    </lineage>
</organism>
<comment type="caution">
    <text evidence="2">The sequence shown here is derived from an EMBL/GenBank/DDBJ whole genome shotgun (WGS) entry which is preliminary data.</text>
</comment>
<sequence length="160" mass="19884">MKNKNLFILWLWYLTWVAIATKFIKKDNKKKFENKFEEFKSDFVQVHKDLYNYLNENLLTEENKKIINEYKQKIYKEVDLFKADAEKYISDLKEKWEWKKDELEKELKKIYEKRMDYLEKIKTQAYDLYDEVKEAVLEKVEEVEEKMKETYSETKNKTKK</sequence>
<evidence type="ECO:0000256" key="1">
    <source>
        <dbReference type="SAM" id="Coils"/>
    </source>
</evidence>
<protein>
    <submittedName>
        <fullName evidence="2">Uncharacterized protein</fullName>
    </submittedName>
</protein>
<keyword evidence="1" id="KW-0175">Coiled coil</keyword>
<evidence type="ECO:0000313" key="2">
    <source>
        <dbReference type="EMBL" id="EKE26594.1"/>
    </source>
</evidence>
<accession>K2G8Z0</accession>
<proteinExistence type="predicted"/>
<dbReference type="Gene3D" id="1.20.120.20">
    <property type="entry name" value="Apolipoprotein"/>
    <property type="match status" value="1"/>
</dbReference>
<dbReference type="EMBL" id="AMFJ01000750">
    <property type="protein sequence ID" value="EKE26594.1"/>
    <property type="molecule type" value="Genomic_DNA"/>
</dbReference>
<dbReference type="AlphaFoldDB" id="K2G8Z0"/>
<reference evidence="2" key="1">
    <citation type="journal article" date="2012" name="Science">
        <title>Fermentation, hydrogen, and sulfur metabolism in multiple uncultivated bacterial phyla.</title>
        <authorList>
            <person name="Wrighton K.C."/>
            <person name="Thomas B.C."/>
            <person name="Sharon I."/>
            <person name="Miller C.S."/>
            <person name="Castelle C.J."/>
            <person name="VerBerkmoes N.C."/>
            <person name="Wilkins M.J."/>
            <person name="Hettich R.L."/>
            <person name="Lipton M.S."/>
            <person name="Williams K.H."/>
            <person name="Long P.E."/>
            <person name="Banfield J.F."/>
        </authorList>
    </citation>
    <scope>NUCLEOTIDE SEQUENCE [LARGE SCALE GENOMIC DNA]</scope>
</reference>